<dbReference type="PANTHER" id="PTHR11614">
    <property type="entry name" value="PHOSPHOLIPASE-RELATED"/>
    <property type="match status" value="1"/>
</dbReference>
<evidence type="ECO:0000259" key="6">
    <source>
        <dbReference type="Pfam" id="PF12146"/>
    </source>
</evidence>
<sequence>MTDTIQGDFDGSDGKIKWRAWIPDDTATAVVILVHGIAEHSGRYQYVGERLAAAGYAVYAPDHHGHGLSEGHRANIGTMDGVADDVQRMMDCAIRRHPEAPRFVLGHSLGGLIALYYVTRSQVAINGLVISAAAIDVPVVSGVQRVVGSLLSKVAPNAGALKLDSAGLSRDPAVIADYDSDQLNFRGKIPVRTLTEGMHAIEQVQAGLPKLTVPLLILHGEDDPIVAVSGSRDIAKQAGSDDVTLKVYPGLLHEILNEPEKDQVIGDIVGWLDQHR</sequence>
<dbReference type="EC" id="3.1.1.23" evidence="3"/>
<dbReference type="SUPFAM" id="SSF53474">
    <property type="entry name" value="alpha/beta-Hydrolases"/>
    <property type="match status" value="1"/>
</dbReference>
<name>A0A5A7SA92_9NOCA</name>
<comment type="catalytic activity">
    <reaction evidence="1">
        <text>Hydrolyzes glycerol monoesters of long-chain fatty acids.</text>
        <dbReference type="EC" id="3.1.1.23"/>
    </reaction>
</comment>
<comment type="similarity">
    <text evidence="2">Belongs to the AB hydrolase superfamily.</text>
</comment>
<dbReference type="AlphaFoldDB" id="A0A5A7SA92"/>
<dbReference type="PRINTS" id="PR00111">
    <property type="entry name" value="ABHYDROLASE"/>
</dbReference>
<evidence type="ECO:0000256" key="4">
    <source>
        <dbReference type="ARBA" id="ARBA00071261"/>
    </source>
</evidence>
<dbReference type="OrthoDB" id="9806902at2"/>
<feature type="active site" description="Charge relay system" evidence="5">
    <location>
        <position position="253"/>
    </location>
</feature>
<dbReference type="Proteomes" id="UP000322244">
    <property type="component" value="Unassembled WGS sequence"/>
</dbReference>
<keyword evidence="8" id="KW-1185">Reference proteome</keyword>
<dbReference type="InterPro" id="IPR012354">
    <property type="entry name" value="Esterase_lipase"/>
</dbReference>
<dbReference type="InterPro" id="IPR051044">
    <property type="entry name" value="MAG_DAG_Lipase"/>
</dbReference>
<evidence type="ECO:0000313" key="7">
    <source>
        <dbReference type="EMBL" id="KAA0023070.1"/>
    </source>
</evidence>
<comment type="caution">
    <text evidence="7">The sequence shown here is derived from an EMBL/GenBank/DDBJ whole genome shotgun (WGS) entry which is preliminary data.</text>
</comment>
<dbReference type="InterPro" id="IPR029058">
    <property type="entry name" value="AB_hydrolase_fold"/>
</dbReference>
<feature type="active site" description="Nucleophile" evidence="5">
    <location>
        <position position="108"/>
    </location>
</feature>
<evidence type="ECO:0000256" key="3">
    <source>
        <dbReference type="ARBA" id="ARBA00013254"/>
    </source>
</evidence>
<accession>A0A5A7SA92</accession>
<dbReference type="Gene3D" id="3.40.50.1820">
    <property type="entry name" value="alpha/beta hydrolase"/>
    <property type="match status" value="1"/>
</dbReference>
<evidence type="ECO:0000256" key="5">
    <source>
        <dbReference type="PIRSR" id="PIRSR017388-1"/>
    </source>
</evidence>
<reference evidence="7 8" key="1">
    <citation type="submission" date="2019-07" db="EMBL/GenBank/DDBJ databases">
        <title>Rhodococcus cavernicolus sp. nov., isolated from a cave.</title>
        <authorList>
            <person name="Lee S.D."/>
        </authorList>
    </citation>
    <scope>NUCLEOTIDE SEQUENCE [LARGE SCALE GENOMIC DNA]</scope>
    <source>
        <strain evidence="7 8">C1-24</strain>
    </source>
</reference>
<dbReference type="FunFam" id="3.40.50.1820:FF:000117">
    <property type="entry name" value="Monoglyceride lipase, putative"/>
    <property type="match status" value="1"/>
</dbReference>
<dbReference type="InterPro" id="IPR022742">
    <property type="entry name" value="Hydrolase_4"/>
</dbReference>
<dbReference type="EMBL" id="VLNY01000004">
    <property type="protein sequence ID" value="KAA0023070.1"/>
    <property type="molecule type" value="Genomic_DNA"/>
</dbReference>
<proteinExistence type="inferred from homology"/>
<dbReference type="Pfam" id="PF12146">
    <property type="entry name" value="Hydrolase_4"/>
    <property type="match status" value="1"/>
</dbReference>
<evidence type="ECO:0000256" key="2">
    <source>
        <dbReference type="ARBA" id="ARBA00008645"/>
    </source>
</evidence>
<gene>
    <name evidence="7" type="ORF">FOY51_11330</name>
</gene>
<dbReference type="RefSeq" id="WP_149430328.1">
    <property type="nucleotide sequence ID" value="NZ_VLNY01000004.1"/>
</dbReference>
<feature type="domain" description="Serine aminopeptidase S33" evidence="6">
    <location>
        <begin position="27"/>
        <end position="260"/>
    </location>
</feature>
<dbReference type="InterPro" id="IPR000073">
    <property type="entry name" value="AB_hydrolase_1"/>
</dbReference>
<organism evidence="7 8">
    <name type="scientific">Antrihabitans cavernicola</name>
    <dbReference type="NCBI Taxonomy" id="2495913"/>
    <lineage>
        <taxon>Bacteria</taxon>
        <taxon>Bacillati</taxon>
        <taxon>Actinomycetota</taxon>
        <taxon>Actinomycetes</taxon>
        <taxon>Mycobacteriales</taxon>
        <taxon>Nocardiaceae</taxon>
        <taxon>Antrihabitans</taxon>
    </lineage>
</organism>
<evidence type="ECO:0000256" key="1">
    <source>
        <dbReference type="ARBA" id="ARBA00001613"/>
    </source>
</evidence>
<evidence type="ECO:0000313" key="8">
    <source>
        <dbReference type="Proteomes" id="UP000322244"/>
    </source>
</evidence>
<protein>
    <recommendedName>
        <fullName evidence="4">Monoacylglycerol lipase</fullName>
        <ecNumber evidence="3">3.1.1.23</ecNumber>
    </recommendedName>
</protein>
<feature type="active site" description="Charge relay system" evidence="5">
    <location>
        <position position="223"/>
    </location>
</feature>
<dbReference type="GO" id="GO:0047372">
    <property type="term" value="F:monoacylglycerol lipase activity"/>
    <property type="evidence" value="ECO:0007669"/>
    <property type="project" value="UniProtKB-EC"/>
</dbReference>
<dbReference type="PIRSF" id="PIRSF017388">
    <property type="entry name" value="Esterase_lipase"/>
    <property type="match status" value="1"/>
</dbReference>